<dbReference type="SUPFAM" id="SSF46626">
    <property type="entry name" value="Cytochrome c"/>
    <property type="match status" value="2"/>
</dbReference>
<dbReference type="HOGENOM" id="CLU_050647_0_0_10"/>
<evidence type="ECO:0000256" key="3">
    <source>
        <dbReference type="ARBA" id="ARBA00023004"/>
    </source>
</evidence>
<keyword evidence="2 4" id="KW-0479">Metal-binding</keyword>
<dbReference type="OrthoDB" id="9811395at2"/>
<feature type="domain" description="Cytochrome c" evidence="5">
    <location>
        <begin position="226"/>
        <end position="310"/>
    </location>
</feature>
<sequence>MDIFSNHKRLFLLVILLFGTLTVFVAIFPALNNQYSYEPLPDSIPLTEIEQRGKMVYIGNGCVACHTQQVRNVEIDKVWGSRPNVAADYAGIERTNFWVNTATLMGTERTGPDLTNIGKRQPSEDWHLTHLYQPRAVVENSVMAPYPWLFELKDSIKITEKDKIVNLPARYIKDKSKKVVATEDAIALVAYLKSLQQVKLPDGTPSPEFLYKREQKKHGANESGGSSALDGAELYTNYCASCHQTDGKGVSGAFPPLDGSAIVQGIDPTSMVNIIMYGYNAREEYGEMPAIGQINDLSLEELVALMNHERTSWSNDAPEVSLEEINKILEELKKQNENQ</sequence>
<dbReference type="InterPro" id="IPR009056">
    <property type="entry name" value="Cyt_c-like_dom"/>
</dbReference>
<protein>
    <submittedName>
        <fullName evidence="6">Cbb3-type cytochrome oxidase, cytochrome c subunit</fullName>
    </submittedName>
</protein>
<keyword evidence="3 4" id="KW-0408">Iron</keyword>
<dbReference type="Pfam" id="PF13442">
    <property type="entry name" value="Cytochrome_CBB3"/>
    <property type="match status" value="1"/>
</dbReference>
<accession>I3C1X7</accession>
<dbReference type="InterPro" id="IPR003468">
    <property type="entry name" value="Cyt_c_oxidase_monohaem-su/FixO"/>
</dbReference>
<dbReference type="RefSeq" id="WP_008610625.1">
    <property type="nucleotide sequence ID" value="NZ_JH651379.1"/>
</dbReference>
<dbReference type="PANTHER" id="PTHR35008:SF8">
    <property type="entry name" value="ALCOHOL DEHYDROGENASE CYTOCHROME C SUBUNIT"/>
    <property type="match status" value="1"/>
</dbReference>
<dbReference type="AlphaFoldDB" id="I3C1X7"/>
<evidence type="ECO:0000259" key="5">
    <source>
        <dbReference type="PROSITE" id="PS51007"/>
    </source>
</evidence>
<name>I3C1X7_9FLAO</name>
<proteinExistence type="predicted"/>
<dbReference type="InterPro" id="IPR051459">
    <property type="entry name" value="Cytochrome_c-type_DH"/>
</dbReference>
<evidence type="ECO:0000256" key="1">
    <source>
        <dbReference type="ARBA" id="ARBA00022617"/>
    </source>
</evidence>
<organism evidence="6 7">
    <name type="scientific">Galbibacter orientalis DSM 19592</name>
    <dbReference type="NCBI Taxonomy" id="926559"/>
    <lineage>
        <taxon>Bacteria</taxon>
        <taxon>Pseudomonadati</taxon>
        <taxon>Bacteroidota</taxon>
        <taxon>Flavobacteriia</taxon>
        <taxon>Flavobacteriales</taxon>
        <taxon>Flavobacteriaceae</taxon>
        <taxon>Galbibacter</taxon>
    </lineage>
</organism>
<evidence type="ECO:0000313" key="7">
    <source>
        <dbReference type="Proteomes" id="UP000004690"/>
    </source>
</evidence>
<keyword evidence="7" id="KW-1185">Reference proteome</keyword>
<dbReference type="PANTHER" id="PTHR35008">
    <property type="entry name" value="BLL4482 PROTEIN-RELATED"/>
    <property type="match status" value="1"/>
</dbReference>
<dbReference type="eggNOG" id="COG2010">
    <property type="taxonomic scope" value="Bacteria"/>
</dbReference>
<dbReference type="EMBL" id="JH651379">
    <property type="protein sequence ID" value="EIJ37620.1"/>
    <property type="molecule type" value="Genomic_DNA"/>
</dbReference>
<dbReference type="GO" id="GO:0009055">
    <property type="term" value="F:electron transfer activity"/>
    <property type="evidence" value="ECO:0007669"/>
    <property type="project" value="InterPro"/>
</dbReference>
<reference evidence="6 7" key="1">
    <citation type="submission" date="2012-02" db="EMBL/GenBank/DDBJ databases">
        <title>Improved High-Quality Draft genome of Joostella marina DSM 19592.</title>
        <authorList>
            <consortium name="US DOE Joint Genome Institute (JGI-PGF)"/>
            <person name="Lucas S."/>
            <person name="Copeland A."/>
            <person name="Lapidus A."/>
            <person name="Bruce D."/>
            <person name="Goodwin L."/>
            <person name="Pitluck S."/>
            <person name="Peters L."/>
            <person name="Chertkov O."/>
            <person name="Ovchinnikova G."/>
            <person name="Kyrpides N."/>
            <person name="Mavromatis K."/>
            <person name="Detter J.C."/>
            <person name="Han C."/>
            <person name="Land M."/>
            <person name="Hauser L."/>
            <person name="Markowitz V."/>
            <person name="Cheng J.-F."/>
            <person name="Hugenholtz P."/>
            <person name="Woyke T."/>
            <person name="Wu D."/>
            <person name="Tindall B."/>
            <person name="Brambilla E."/>
            <person name="Klenk H.-P."/>
            <person name="Eisen J.A."/>
        </authorList>
    </citation>
    <scope>NUCLEOTIDE SEQUENCE [LARGE SCALE GENOMIC DNA]</scope>
    <source>
        <strain evidence="6 7">DSM 19592</strain>
    </source>
</reference>
<evidence type="ECO:0000256" key="4">
    <source>
        <dbReference type="PROSITE-ProRule" id="PRU00433"/>
    </source>
</evidence>
<feature type="domain" description="Cytochrome c" evidence="5">
    <location>
        <begin position="48"/>
        <end position="196"/>
    </location>
</feature>
<dbReference type="GO" id="GO:0020037">
    <property type="term" value="F:heme binding"/>
    <property type="evidence" value="ECO:0007669"/>
    <property type="project" value="InterPro"/>
</dbReference>
<keyword evidence="1 4" id="KW-0349">Heme</keyword>
<gene>
    <name evidence="6" type="ORF">JoomaDRAFT_0579</name>
</gene>
<evidence type="ECO:0000313" key="6">
    <source>
        <dbReference type="EMBL" id="EIJ37620.1"/>
    </source>
</evidence>
<dbReference type="PROSITE" id="PS51007">
    <property type="entry name" value="CYTC"/>
    <property type="match status" value="2"/>
</dbReference>
<dbReference type="Pfam" id="PF02433">
    <property type="entry name" value="FixO"/>
    <property type="match status" value="1"/>
</dbReference>
<dbReference type="GO" id="GO:0046872">
    <property type="term" value="F:metal ion binding"/>
    <property type="evidence" value="ECO:0007669"/>
    <property type="project" value="UniProtKB-KW"/>
</dbReference>
<dbReference type="eggNOG" id="COG2993">
    <property type="taxonomic scope" value="Bacteria"/>
</dbReference>
<dbReference type="Gene3D" id="1.10.760.10">
    <property type="entry name" value="Cytochrome c-like domain"/>
    <property type="match status" value="2"/>
</dbReference>
<dbReference type="Proteomes" id="UP000004690">
    <property type="component" value="Unassembled WGS sequence"/>
</dbReference>
<dbReference type="InterPro" id="IPR036909">
    <property type="entry name" value="Cyt_c-like_dom_sf"/>
</dbReference>
<evidence type="ECO:0000256" key="2">
    <source>
        <dbReference type="ARBA" id="ARBA00022723"/>
    </source>
</evidence>
<dbReference type="STRING" id="926559.JoomaDRAFT_0579"/>